<dbReference type="EMBL" id="JBFRYB010000001">
    <property type="protein sequence ID" value="MEX1665541.1"/>
    <property type="molecule type" value="Genomic_DNA"/>
</dbReference>
<keyword evidence="3" id="KW-0326">Glycosidase</keyword>
<organism evidence="3 4">
    <name type="scientific">Zhongshania arctica</name>
    <dbReference type="NCBI Taxonomy" id="3238302"/>
    <lineage>
        <taxon>Bacteria</taxon>
        <taxon>Pseudomonadati</taxon>
        <taxon>Pseudomonadota</taxon>
        <taxon>Gammaproteobacteria</taxon>
        <taxon>Cellvibrionales</taxon>
        <taxon>Spongiibacteraceae</taxon>
        <taxon>Zhongshania</taxon>
    </lineage>
</organism>
<name>A0ABV3TVA2_9GAMM</name>
<dbReference type="InterPro" id="IPR006047">
    <property type="entry name" value="GH13_cat_dom"/>
</dbReference>
<dbReference type="PANTHER" id="PTHR10357">
    <property type="entry name" value="ALPHA-AMYLASE FAMILY MEMBER"/>
    <property type="match status" value="1"/>
</dbReference>
<comment type="caution">
    <text evidence="3">The sequence shown here is derived from an EMBL/GenBank/DDBJ whole genome shotgun (WGS) entry which is preliminary data.</text>
</comment>
<proteinExistence type="inferred from homology"/>
<protein>
    <submittedName>
        <fullName evidence="3">Alpha-glucosidase</fullName>
        <ecNumber evidence="3">3.2.1.20</ecNumber>
    </submittedName>
</protein>
<dbReference type="SUPFAM" id="SSF51445">
    <property type="entry name" value="(Trans)glycosidases"/>
    <property type="match status" value="1"/>
</dbReference>
<reference evidence="3 4" key="1">
    <citation type="journal article" date="2011" name="Int. J. Syst. Evol. Microbiol.">
        <title>Zhongshania antarctica gen. nov., sp. nov. and Zhongshania guokunii sp. nov., gammaproteobacteria respectively isolated from coastal attached (fast) ice and surface seawater of the Antarctic.</title>
        <authorList>
            <person name="Li H.J."/>
            <person name="Zhang X.Y."/>
            <person name="Chen C.X."/>
            <person name="Zhang Y.J."/>
            <person name="Gao Z.M."/>
            <person name="Yu Y."/>
            <person name="Chen X.L."/>
            <person name="Chen B."/>
            <person name="Zhang Y.Z."/>
        </authorList>
    </citation>
    <scope>NUCLEOTIDE SEQUENCE [LARGE SCALE GENOMIC DNA]</scope>
    <source>
        <strain evidence="3 4">R06B22</strain>
    </source>
</reference>
<dbReference type="EC" id="3.2.1.20" evidence="3"/>
<gene>
    <name evidence="3" type="ORF">AB4875_08565</name>
</gene>
<dbReference type="InterPro" id="IPR013780">
    <property type="entry name" value="Glyco_hydro_b"/>
</dbReference>
<evidence type="ECO:0000313" key="3">
    <source>
        <dbReference type="EMBL" id="MEX1665541.1"/>
    </source>
</evidence>
<comment type="similarity">
    <text evidence="1">Belongs to the glycosyl hydrolase 13 family.</text>
</comment>
<dbReference type="Gene3D" id="2.60.40.1180">
    <property type="entry name" value="Golgi alpha-mannosidase II"/>
    <property type="match status" value="1"/>
</dbReference>
<dbReference type="Pfam" id="PF00128">
    <property type="entry name" value="Alpha-amylase"/>
    <property type="match status" value="1"/>
</dbReference>
<dbReference type="GO" id="GO:0004558">
    <property type="term" value="F:alpha-1,4-glucosidase activity"/>
    <property type="evidence" value="ECO:0007669"/>
    <property type="project" value="UniProtKB-EC"/>
</dbReference>
<dbReference type="InterPro" id="IPR045857">
    <property type="entry name" value="O16G_dom_2"/>
</dbReference>
<dbReference type="CDD" id="cd11333">
    <property type="entry name" value="AmyAc_SI_OligoGlu_DGase"/>
    <property type="match status" value="1"/>
</dbReference>
<evidence type="ECO:0000256" key="1">
    <source>
        <dbReference type="ARBA" id="ARBA00008061"/>
    </source>
</evidence>
<dbReference type="Proteomes" id="UP001557484">
    <property type="component" value="Unassembled WGS sequence"/>
</dbReference>
<evidence type="ECO:0000259" key="2">
    <source>
        <dbReference type="SMART" id="SM00642"/>
    </source>
</evidence>
<dbReference type="Gene3D" id="3.90.400.10">
    <property type="entry name" value="Oligo-1,6-glucosidase, Domain 2"/>
    <property type="match status" value="1"/>
</dbReference>
<evidence type="ECO:0000313" key="4">
    <source>
        <dbReference type="Proteomes" id="UP001557484"/>
    </source>
</evidence>
<keyword evidence="3" id="KW-0378">Hydrolase</keyword>
<sequence>MSDLWWEKTVIYQIYPRSFMDTTGSGTGDIAGIISKLDYLKELGIETIWLSPMYPSPTDKPYHLHDCGYDISNYRDINTEYGDLEQFDQLVAEIHQRGLRIVMDLVLNHTSAEHPWFVESRSSRDNPKRDWYIWKDGRGKNGKKPPNNWTAMITGDAWKYDEHTQQFFYHEFLDFQPDLNYRNPEVQEEMLNTIRFWLNRGVDGFRLDIIHALFEDEQCRDEPFAIPLPFTSKYGLIKKTERQLHLPETIDFCKRIRETVDEFGGKFLVGEVHGPAEDQRKYFGDVANGKSDGLNLVFYFNSLNTLLNVKKVKSLIKTAESSFADPLLPTWVFSNHDFPRRIFRLKNDIKKAKLNAALQLSLRGVPCIYYGEEIGMSNPTLDPKTSKDALSHHLRLLPAVSRNLIRHFGLLLNRDEARTPMQWSSTENAGFSPPEGLPWLPVNDNFKRCNVEQQEKNPGSLLHCYKRFLKLRNNSPVLQSGALKIIEHPNFPSSVLAYERYLVDAPAKCLVLLNLSNRAEHFSVPYQNGEILASTLSQSKVMVANKIALEAWEAVIIEVEGIAS</sequence>
<dbReference type="Gene3D" id="3.20.20.80">
    <property type="entry name" value="Glycosidases"/>
    <property type="match status" value="1"/>
</dbReference>
<accession>A0ABV3TVA2</accession>
<dbReference type="PANTHER" id="PTHR10357:SF179">
    <property type="entry name" value="NEUTRAL AND BASIC AMINO ACID TRANSPORT PROTEIN RBAT"/>
    <property type="match status" value="1"/>
</dbReference>
<dbReference type="SMART" id="SM00642">
    <property type="entry name" value="Aamy"/>
    <property type="match status" value="1"/>
</dbReference>
<feature type="domain" description="Glycosyl hydrolase family 13 catalytic" evidence="2">
    <location>
        <begin position="13"/>
        <end position="406"/>
    </location>
</feature>
<dbReference type="RefSeq" id="WP_368375644.1">
    <property type="nucleotide sequence ID" value="NZ_JBFRYB010000001.1"/>
</dbReference>
<dbReference type="InterPro" id="IPR017853">
    <property type="entry name" value="GH"/>
</dbReference>
<keyword evidence="4" id="KW-1185">Reference proteome</keyword>
<dbReference type="SUPFAM" id="SSF51011">
    <property type="entry name" value="Glycosyl hydrolase domain"/>
    <property type="match status" value="1"/>
</dbReference>